<dbReference type="Proteomes" id="UP000176604">
    <property type="component" value="Unassembled WGS sequence"/>
</dbReference>
<comment type="caution">
    <text evidence="3">The sequence shown here is derived from an EMBL/GenBank/DDBJ whole genome shotgun (WGS) entry which is preliminary data.</text>
</comment>
<keyword evidence="2" id="KW-1133">Transmembrane helix</keyword>
<proteinExistence type="predicted"/>
<protein>
    <recommendedName>
        <fullName evidence="5">DUF4349 domain-containing protein</fullName>
    </recommendedName>
</protein>
<feature type="transmembrane region" description="Helical" evidence="2">
    <location>
        <begin position="321"/>
        <end position="343"/>
    </location>
</feature>
<accession>A0A1F7UIS0</accession>
<keyword evidence="2" id="KW-0472">Membrane</keyword>
<sequence length="358" mass="39952">MQLLQNVNFDLKRVLKIGGITLVALILISLAVTLVSSTVKTIARRGGVSVMQSGGGDSFSLGNMAMEESAIAYDSAKGMALGAPTLSARNIAPIPPIDGGGTTGSDAEAYEVTQYRGMIETRNKDEACKALFDLKAKDYVIFEQANTYDRGCNVTFKVVRDRVDKVVVIVKSMDPKEFVENSHTIKSQVEDYTSEIGILQKKQAVIEDTLNRAMAAYDEITTLATQTRDAESLARVINSKIQTIERLTNERINISTQLDRLTRSKAEQLDKLDYTYFYLNVIENKYLDGQSIKDSWKAAIREFVRDVNKVAQDVSVNLVPFFLRVLQYLLYAFIILVIAKYAWHLAKRIWKGPATPQI</sequence>
<evidence type="ECO:0000313" key="3">
    <source>
        <dbReference type="EMBL" id="OGL78166.1"/>
    </source>
</evidence>
<evidence type="ECO:0000256" key="1">
    <source>
        <dbReference type="SAM" id="Coils"/>
    </source>
</evidence>
<evidence type="ECO:0000313" key="4">
    <source>
        <dbReference type="Proteomes" id="UP000176604"/>
    </source>
</evidence>
<dbReference type="AlphaFoldDB" id="A0A1F7UIS0"/>
<keyword evidence="2" id="KW-0812">Transmembrane</keyword>
<gene>
    <name evidence="3" type="ORF">A3J43_01790</name>
</gene>
<keyword evidence="1" id="KW-0175">Coiled coil</keyword>
<evidence type="ECO:0000256" key="2">
    <source>
        <dbReference type="SAM" id="Phobius"/>
    </source>
</evidence>
<evidence type="ECO:0008006" key="5">
    <source>
        <dbReference type="Google" id="ProtNLM"/>
    </source>
</evidence>
<feature type="coiled-coil region" evidence="1">
    <location>
        <begin position="230"/>
        <end position="264"/>
    </location>
</feature>
<organism evidence="3 4">
    <name type="scientific">Candidatus Uhrbacteria bacterium RIFCSPHIGHO2_12_FULL_54_23</name>
    <dbReference type="NCBI Taxonomy" id="1802397"/>
    <lineage>
        <taxon>Bacteria</taxon>
        <taxon>Candidatus Uhriibacteriota</taxon>
    </lineage>
</organism>
<reference evidence="3 4" key="1">
    <citation type="journal article" date="2016" name="Nat. Commun.">
        <title>Thousands of microbial genomes shed light on interconnected biogeochemical processes in an aquifer system.</title>
        <authorList>
            <person name="Anantharaman K."/>
            <person name="Brown C.T."/>
            <person name="Hug L.A."/>
            <person name="Sharon I."/>
            <person name="Castelle C.J."/>
            <person name="Probst A.J."/>
            <person name="Thomas B.C."/>
            <person name="Singh A."/>
            <person name="Wilkins M.J."/>
            <person name="Karaoz U."/>
            <person name="Brodie E.L."/>
            <person name="Williams K.H."/>
            <person name="Hubbard S.S."/>
            <person name="Banfield J.F."/>
        </authorList>
    </citation>
    <scope>NUCLEOTIDE SEQUENCE [LARGE SCALE GENOMIC DNA]</scope>
</reference>
<dbReference type="EMBL" id="MGEF01000038">
    <property type="protein sequence ID" value="OGL78166.1"/>
    <property type="molecule type" value="Genomic_DNA"/>
</dbReference>
<feature type="transmembrane region" description="Helical" evidence="2">
    <location>
        <begin position="14"/>
        <end position="35"/>
    </location>
</feature>
<dbReference type="STRING" id="1802397.A3J43_01790"/>
<name>A0A1F7UIS0_9BACT</name>